<gene>
    <name evidence="1" type="ORF">DJ019_10295</name>
</gene>
<organism evidence="1 2">
    <name type="scientific">Phenylobacterium kunshanense</name>
    <dbReference type="NCBI Taxonomy" id="1445034"/>
    <lineage>
        <taxon>Bacteria</taxon>
        <taxon>Pseudomonadati</taxon>
        <taxon>Pseudomonadota</taxon>
        <taxon>Alphaproteobacteria</taxon>
        <taxon>Caulobacterales</taxon>
        <taxon>Caulobacteraceae</taxon>
        <taxon>Phenylobacterium</taxon>
    </lineage>
</organism>
<evidence type="ECO:0000313" key="1">
    <source>
        <dbReference type="EMBL" id="RAK65357.1"/>
    </source>
</evidence>
<dbReference type="EMBL" id="QFYS01000004">
    <property type="protein sequence ID" value="RAK65357.1"/>
    <property type="molecule type" value="Genomic_DNA"/>
</dbReference>
<comment type="caution">
    <text evidence="1">The sequence shown here is derived from an EMBL/GenBank/DDBJ whole genome shotgun (WGS) entry which is preliminary data.</text>
</comment>
<dbReference type="RefSeq" id="WP_111275953.1">
    <property type="nucleotide sequence ID" value="NZ_QFYS01000004.1"/>
</dbReference>
<evidence type="ECO:0000313" key="2">
    <source>
        <dbReference type="Proteomes" id="UP000249524"/>
    </source>
</evidence>
<dbReference type="AlphaFoldDB" id="A0A328BEI0"/>
<keyword evidence="2" id="KW-1185">Reference proteome</keyword>
<reference evidence="1 2" key="1">
    <citation type="submission" date="2018-05" db="EMBL/GenBank/DDBJ databases">
        <authorList>
            <person name="Lanie J.A."/>
            <person name="Ng W.-L."/>
            <person name="Kazmierczak K.M."/>
            <person name="Andrzejewski T.M."/>
            <person name="Davidsen T.M."/>
            <person name="Wayne K.J."/>
            <person name="Tettelin H."/>
            <person name="Glass J.I."/>
            <person name="Rusch D."/>
            <person name="Podicherti R."/>
            <person name="Tsui H.-C.T."/>
            <person name="Winkler M.E."/>
        </authorList>
    </citation>
    <scope>NUCLEOTIDE SEQUENCE [LARGE SCALE GENOMIC DNA]</scope>
    <source>
        <strain evidence="1 2">BUT-10</strain>
    </source>
</reference>
<sequence length="91" mass="9999">MSLDEDLAAAAEDELARALTLGWRQLVEVTPWGDTFEGTTPGGRDACFERAYMWDTEAGGDIRVEVTVYEPRAYESGVRRAATIVRDGSAE</sequence>
<accession>A0A328BEI0</accession>
<dbReference type="OrthoDB" id="7205441at2"/>
<protein>
    <submittedName>
        <fullName evidence="1">Uncharacterized protein</fullName>
    </submittedName>
</protein>
<dbReference type="Proteomes" id="UP000249524">
    <property type="component" value="Unassembled WGS sequence"/>
</dbReference>
<proteinExistence type="predicted"/>
<name>A0A328BEI0_9CAUL</name>